<dbReference type="KEGG" id="nev:NTE_01806"/>
<evidence type="ECO:0000313" key="1">
    <source>
        <dbReference type="EMBL" id="AIF83867.1"/>
    </source>
</evidence>
<dbReference type="AlphaFoldDB" id="A0A075MSV3"/>
<dbReference type="Proteomes" id="UP000028194">
    <property type="component" value="Chromosome"/>
</dbReference>
<accession>A0A075MSV3</accession>
<sequence length="501" mass="55133">MLKTGNAKTSLIALAVIALVISTSILMPMQQAAAAKPTHTDIQNVINLASGYINALYKDSSPAEVGSSTNAVMAEYPALPIRVVQSDGRVIRAGEDVNIWTGWKTNVLDTFSETASDSIKYRIHMRSKDIFNSVYDKSPLLEVTVDYDYGASHNVKVDVKNLQWDAGAPVSYADVYIGNVYLGRATPANVGTTWSYTSSVNNSNDVFFRSFRYIERHGTQLGREWYNAVGDTSKATELANRLTSEGYTLSKDIYSPMFGSASAQATNYQYESGSTGVYRDCYTEPSLRDQSYQYHSKVCNGVDAYIIYSRSSDWLVPTLWAIHQLNKGVGVDTPIYDGYQTWSPRQVARFVEGKWIADIGVKSPYSNTQASAVRTAAFLTLETMLGYGSTNDATSRTYADKAASALLNPQIKSNGVVTRENEDGSFTSLTRPLLKGGVYTAWNGFNYVTKNSILQSMSDSFNQPDETLDIKPSNAESTITVAQALRVYDCYNYGSNCLNTP</sequence>
<protein>
    <submittedName>
        <fullName evidence="1">Uncharacterized protein</fullName>
    </submittedName>
</protein>
<dbReference type="EMBL" id="CP007174">
    <property type="protein sequence ID" value="AIF83867.1"/>
    <property type="molecule type" value="Genomic_DNA"/>
</dbReference>
<reference evidence="1 2" key="1">
    <citation type="journal article" date="2014" name="PLoS ONE">
        <title>Genome Sequence of Candidatus Nitrososphaera evergladensis from Group I.1b Enriched from Everglades Soil Reveals Novel Genomic Features of the Ammonia-Oxidizing Archaea.</title>
        <authorList>
            <person name="Zhalnina K.V."/>
            <person name="Dias R."/>
            <person name="Leonard M.T."/>
            <person name="Dorr de Quadros P."/>
            <person name="Camargo F.A."/>
            <person name="Drew J.C."/>
            <person name="Farmerie W.G."/>
            <person name="Daroub S.H."/>
            <person name="Triplett E.W."/>
        </authorList>
    </citation>
    <scope>NUCLEOTIDE SEQUENCE [LARGE SCALE GENOMIC DNA]</scope>
    <source>
        <strain evidence="1 2">SR1</strain>
    </source>
</reference>
<evidence type="ECO:0000313" key="2">
    <source>
        <dbReference type="Proteomes" id="UP000028194"/>
    </source>
</evidence>
<proteinExistence type="predicted"/>
<name>A0A075MSV3_9ARCH</name>
<organism evidence="1 2">
    <name type="scientific">Candidatus Nitrososphaera evergladensis SR1</name>
    <dbReference type="NCBI Taxonomy" id="1459636"/>
    <lineage>
        <taxon>Archaea</taxon>
        <taxon>Nitrososphaerota</taxon>
        <taxon>Nitrososphaeria</taxon>
        <taxon>Nitrososphaerales</taxon>
        <taxon>Nitrososphaeraceae</taxon>
        <taxon>Nitrososphaera</taxon>
    </lineage>
</organism>
<gene>
    <name evidence="1" type="ORF">NTE_01806</name>
</gene>
<dbReference type="STRING" id="1459636.NTE_01806"/>
<dbReference type="HOGENOM" id="CLU_543602_0_0_2"/>
<keyword evidence="2" id="KW-1185">Reference proteome</keyword>